<evidence type="ECO:0000256" key="5">
    <source>
        <dbReference type="ARBA" id="ARBA00022777"/>
    </source>
</evidence>
<keyword evidence="11" id="KW-1185">Reference proteome</keyword>
<dbReference type="PANTHER" id="PTHR43289:SF6">
    <property type="entry name" value="SERINE_THREONINE-PROTEIN KINASE NEKL-3"/>
    <property type="match status" value="1"/>
</dbReference>
<dbReference type="InterPro" id="IPR008271">
    <property type="entry name" value="Ser/Thr_kinase_AS"/>
</dbReference>
<dbReference type="SMART" id="SM00220">
    <property type="entry name" value="S_TKc"/>
    <property type="match status" value="1"/>
</dbReference>
<evidence type="ECO:0000256" key="1">
    <source>
        <dbReference type="ARBA" id="ARBA00012513"/>
    </source>
</evidence>
<feature type="compositionally biased region" description="Pro residues" evidence="7">
    <location>
        <begin position="300"/>
        <end position="310"/>
    </location>
</feature>
<evidence type="ECO:0000313" key="11">
    <source>
        <dbReference type="Proteomes" id="UP001059836"/>
    </source>
</evidence>
<evidence type="ECO:0000259" key="9">
    <source>
        <dbReference type="PROSITE" id="PS50011"/>
    </source>
</evidence>
<keyword evidence="5 10" id="KW-0418">Kinase</keyword>
<protein>
    <recommendedName>
        <fullName evidence="1">non-specific serine/threonine protein kinase</fullName>
        <ecNumber evidence="1">2.7.11.1</ecNumber>
    </recommendedName>
</protein>
<dbReference type="Gene3D" id="1.10.510.10">
    <property type="entry name" value="Transferase(Phosphotransferase) domain 1"/>
    <property type="match status" value="1"/>
</dbReference>
<dbReference type="PROSITE" id="PS50011">
    <property type="entry name" value="PROTEIN_KINASE_DOM"/>
    <property type="match status" value="1"/>
</dbReference>
<feature type="compositionally biased region" description="Low complexity" evidence="7">
    <location>
        <begin position="372"/>
        <end position="394"/>
    </location>
</feature>
<dbReference type="Pfam" id="PF00069">
    <property type="entry name" value="Pkinase"/>
    <property type="match status" value="1"/>
</dbReference>
<dbReference type="PROSITE" id="PS00108">
    <property type="entry name" value="PROTEIN_KINASE_ST"/>
    <property type="match status" value="1"/>
</dbReference>
<keyword evidence="8" id="KW-1133">Transmembrane helix</keyword>
<evidence type="ECO:0000256" key="8">
    <source>
        <dbReference type="SAM" id="Phobius"/>
    </source>
</evidence>
<keyword evidence="2" id="KW-0723">Serine/threonine-protein kinase</keyword>
<reference evidence="10" key="1">
    <citation type="journal article" date="2021" name="Nat. Microbiol.">
        <title>Cocultivation of an ultrasmall environmental parasitic bacterium with lytic ability against bacteria associated with wastewater foams.</title>
        <authorList>
            <person name="Batinovic S."/>
            <person name="Rose J.J.A."/>
            <person name="Ratcliffe J."/>
            <person name="Seviour R.J."/>
            <person name="Petrovski S."/>
        </authorList>
    </citation>
    <scope>NUCLEOTIDE SEQUENCE</scope>
    <source>
        <strain evidence="10">CON9</strain>
    </source>
</reference>
<dbReference type="InterPro" id="IPR011009">
    <property type="entry name" value="Kinase-like_dom_sf"/>
</dbReference>
<dbReference type="GO" id="GO:0016301">
    <property type="term" value="F:kinase activity"/>
    <property type="evidence" value="ECO:0007669"/>
    <property type="project" value="UniProtKB-KW"/>
</dbReference>
<evidence type="ECO:0000256" key="4">
    <source>
        <dbReference type="ARBA" id="ARBA00022741"/>
    </source>
</evidence>
<keyword evidence="8" id="KW-0812">Transmembrane</keyword>
<dbReference type="Gene3D" id="3.30.200.20">
    <property type="entry name" value="Phosphorylase Kinase, domain 1"/>
    <property type="match status" value="1"/>
</dbReference>
<dbReference type="PANTHER" id="PTHR43289">
    <property type="entry name" value="MITOGEN-ACTIVATED PROTEIN KINASE KINASE KINASE 20-RELATED"/>
    <property type="match status" value="1"/>
</dbReference>
<dbReference type="SUPFAM" id="SSF56112">
    <property type="entry name" value="Protein kinase-like (PK-like)"/>
    <property type="match status" value="1"/>
</dbReference>
<keyword evidence="3" id="KW-0808">Transferase</keyword>
<evidence type="ECO:0000256" key="2">
    <source>
        <dbReference type="ARBA" id="ARBA00022527"/>
    </source>
</evidence>
<dbReference type="EMBL" id="CP045809">
    <property type="protein sequence ID" value="QHN35387.1"/>
    <property type="molecule type" value="Genomic_DNA"/>
</dbReference>
<keyword evidence="6" id="KW-0067">ATP-binding</keyword>
<sequence length="585" mass="61034">MKPGAIFAEHYRVLAQLGVGGMGEVYLVENTRLGRREALKILHTTDDEAVTRFEREARTAARLSHPSIAGIYHYGTAGGRPWFTMVYVDGTDLTKATLTDAEVITVLRSVAGAVDYAHDQHVVHRDIKPANLMVGRDRSGRIDRSFVLDFGIARPEGDPRITHANMYIGTVAYSAPETFTGDAVAASDIYSLACTAFELLSAKTPFDAETVTQLMIAHATRPPAPLSQYREDLAAADPVFNRALAKKPEDRYDSCAGFVDALEHAVLSSPGGGTASPPLPIAPDQGSGPVSGPQGAFPPVHNPRTPPHSGPNPYSSAPPGHSTGTPGPGPTRPGGHGPGSPQPPSYGAAQQGMSRPFATAAGGGFPGGQQPGGAYPAGPFAGAQQPRGGPAVAPSRSTGLSKTAWGWLIGGGVVVLILAIVGISVAVLSGDNSSTTTTSSSSSSSSSPSSTSVSSTVSLAGTVDSSGYVFNGSATGTPRSCRWIRVVPLATAQTGKYGKMSSEIVNQLGCINLKQETVMSRCRELMPDESGYCAFWDPQGVLSGQVQSGRPLLIVLRKTCLDRENKTKWAAGPIGDDCITYPKQP</sequence>
<feature type="region of interest" description="Disordered" evidence="7">
    <location>
        <begin position="431"/>
        <end position="455"/>
    </location>
</feature>
<name>A0ABX6II74_9ACTN</name>
<dbReference type="EC" id="2.7.11.1" evidence="1"/>
<evidence type="ECO:0000256" key="3">
    <source>
        <dbReference type="ARBA" id="ARBA00022679"/>
    </source>
</evidence>
<feature type="transmembrane region" description="Helical" evidence="8">
    <location>
        <begin position="404"/>
        <end position="428"/>
    </location>
</feature>
<keyword evidence="4" id="KW-0547">Nucleotide-binding</keyword>
<feature type="region of interest" description="Disordered" evidence="7">
    <location>
        <begin position="269"/>
        <end position="397"/>
    </location>
</feature>
<evidence type="ECO:0000256" key="6">
    <source>
        <dbReference type="ARBA" id="ARBA00022840"/>
    </source>
</evidence>
<gene>
    <name evidence="10" type="ORF">GII31_11290</name>
</gene>
<dbReference type="Proteomes" id="UP001059836">
    <property type="component" value="Chromosome"/>
</dbReference>
<feature type="domain" description="Protein kinase" evidence="9">
    <location>
        <begin position="11"/>
        <end position="267"/>
    </location>
</feature>
<proteinExistence type="predicted"/>
<dbReference type="RefSeq" id="WP_213249584.1">
    <property type="nucleotide sequence ID" value="NZ_CP045806.1"/>
</dbReference>
<feature type="compositionally biased region" description="Gly residues" evidence="7">
    <location>
        <begin position="361"/>
        <end position="371"/>
    </location>
</feature>
<dbReference type="CDD" id="cd14014">
    <property type="entry name" value="STKc_PknB_like"/>
    <property type="match status" value="1"/>
</dbReference>
<evidence type="ECO:0000313" key="10">
    <source>
        <dbReference type="EMBL" id="QHN35387.1"/>
    </source>
</evidence>
<evidence type="ECO:0000256" key="7">
    <source>
        <dbReference type="SAM" id="MobiDB-lite"/>
    </source>
</evidence>
<accession>A0ABX6II74</accession>
<keyword evidence="8" id="KW-0472">Membrane</keyword>
<dbReference type="InterPro" id="IPR000719">
    <property type="entry name" value="Prot_kinase_dom"/>
</dbReference>
<organism evidence="10 11">
    <name type="scientific">Gordonia pseudamarae</name>
    <dbReference type="NCBI Taxonomy" id="2831662"/>
    <lineage>
        <taxon>Bacteria</taxon>
        <taxon>Bacillati</taxon>
        <taxon>Actinomycetota</taxon>
        <taxon>Actinomycetes</taxon>
        <taxon>Mycobacteriales</taxon>
        <taxon>Gordoniaceae</taxon>
        <taxon>Gordonia</taxon>
    </lineage>
</organism>